<proteinExistence type="inferred from homology"/>
<dbReference type="Gene3D" id="3.20.20.70">
    <property type="entry name" value="Aldolase class I"/>
    <property type="match status" value="1"/>
</dbReference>
<reference evidence="6" key="1">
    <citation type="submission" date="2021-04" db="EMBL/GenBank/DDBJ databases">
        <title>Pseudonocardia sp. nov., isolated from sandy soil of mangrove forest.</title>
        <authorList>
            <person name="Zan Z."/>
            <person name="Huang R."/>
            <person name="Liu W."/>
        </authorList>
    </citation>
    <scope>NUCLEOTIDE SEQUENCE</scope>
    <source>
        <strain evidence="6">S2-4</strain>
    </source>
</reference>
<evidence type="ECO:0000256" key="4">
    <source>
        <dbReference type="ARBA" id="ARBA00023239"/>
    </source>
</evidence>
<dbReference type="Pfam" id="PF01081">
    <property type="entry name" value="Aldolase"/>
    <property type="match status" value="1"/>
</dbReference>
<gene>
    <name evidence="6" type="ORF">KDL28_33370</name>
</gene>
<accession>A0ABT1AAD3</accession>
<dbReference type="Proteomes" id="UP001165283">
    <property type="component" value="Unassembled WGS sequence"/>
</dbReference>
<dbReference type="EMBL" id="JAGSOV010000073">
    <property type="protein sequence ID" value="MCO1659963.1"/>
    <property type="molecule type" value="Genomic_DNA"/>
</dbReference>
<keyword evidence="4" id="KW-0456">Lyase</keyword>
<comment type="pathway">
    <text evidence="1">Carbohydrate acid metabolism.</text>
</comment>
<comment type="subunit">
    <text evidence="3">Homotrimer.</text>
</comment>
<keyword evidence="5" id="KW-0119">Carbohydrate metabolism</keyword>
<evidence type="ECO:0000313" key="7">
    <source>
        <dbReference type="Proteomes" id="UP001165283"/>
    </source>
</evidence>
<evidence type="ECO:0000256" key="2">
    <source>
        <dbReference type="ARBA" id="ARBA00006906"/>
    </source>
</evidence>
<comment type="similarity">
    <text evidence="2">Belongs to the KHG/KDPG aldolase family.</text>
</comment>
<dbReference type="RefSeq" id="WP_252445139.1">
    <property type="nucleotide sequence ID" value="NZ_JAGSOV010000073.1"/>
</dbReference>
<name>A0ABT1AAD3_9PSEU</name>
<sequence length="203" mass="20117">MDLLGRLAEHPVLGIVRGDDAGAALRTVLALAEEGIGLVEVSLTTNGALGVIERAVAELGDRVGAGTVLTRDDAVRARDAGAAFALTPALGPGVDAAVGLGLPVVAGAFTPTEVLAAVRAGAVAVKVFPASLHGPAYLRALRDPFPDVDLVPVGGVGVEDVRPYLDAGALAVGAGGPLVGDAARGGDLGALRERARAFLAAAR</sequence>
<dbReference type="InterPro" id="IPR013785">
    <property type="entry name" value="Aldolase_TIM"/>
</dbReference>
<dbReference type="InterPro" id="IPR000887">
    <property type="entry name" value="Aldlse_KDPG_KHG"/>
</dbReference>
<keyword evidence="7" id="KW-1185">Reference proteome</keyword>
<dbReference type="PANTHER" id="PTHR30246">
    <property type="entry name" value="2-KETO-3-DEOXY-6-PHOSPHOGLUCONATE ALDOLASE"/>
    <property type="match status" value="1"/>
</dbReference>
<protein>
    <submittedName>
        <fullName evidence="6">Bifunctional 4-hydroxy-2-oxoglutarate aldolase/2-dehydro-3-deoxy-phosphogluconate aldolase</fullName>
    </submittedName>
</protein>
<comment type="caution">
    <text evidence="6">The sequence shown here is derived from an EMBL/GenBank/DDBJ whole genome shotgun (WGS) entry which is preliminary data.</text>
</comment>
<evidence type="ECO:0000256" key="3">
    <source>
        <dbReference type="ARBA" id="ARBA00011233"/>
    </source>
</evidence>
<dbReference type="CDD" id="cd00452">
    <property type="entry name" value="KDPG_aldolase"/>
    <property type="match status" value="1"/>
</dbReference>
<evidence type="ECO:0000256" key="1">
    <source>
        <dbReference type="ARBA" id="ARBA00004761"/>
    </source>
</evidence>
<dbReference type="SUPFAM" id="SSF51569">
    <property type="entry name" value="Aldolase"/>
    <property type="match status" value="1"/>
</dbReference>
<dbReference type="PANTHER" id="PTHR30246:SF1">
    <property type="entry name" value="2-DEHYDRO-3-DEOXY-6-PHOSPHOGALACTONATE ALDOLASE-RELATED"/>
    <property type="match status" value="1"/>
</dbReference>
<organism evidence="6 7">
    <name type="scientific">Pseudonocardia humida</name>
    <dbReference type="NCBI Taxonomy" id="2800819"/>
    <lineage>
        <taxon>Bacteria</taxon>
        <taxon>Bacillati</taxon>
        <taxon>Actinomycetota</taxon>
        <taxon>Actinomycetes</taxon>
        <taxon>Pseudonocardiales</taxon>
        <taxon>Pseudonocardiaceae</taxon>
        <taxon>Pseudonocardia</taxon>
    </lineage>
</organism>
<evidence type="ECO:0000313" key="6">
    <source>
        <dbReference type="EMBL" id="MCO1659963.1"/>
    </source>
</evidence>
<evidence type="ECO:0000256" key="5">
    <source>
        <dbReference type="ARBA" id="ARBA00023277"/>
    </source>
</evidence>